<dbReference type="GO" id="GO:0004332">
    <property type="term" value="F:fructose-bisphosphate aldolase activity"/>
    <property type="evidence" value="ECO:0007669"/>
    <property type="project" value="UniProtKB-EC"/>
</dbReference>
<dbReference type="UniPathway" id="UPA00109">
    <property type="reaction ID" value="UER00183"/>
</dbReference>
<evidence type="ECO:0000256" key="3">
    <source>
        <dbReference type="ARBA" id="ARBA00010387"/>
    </source>
</evidence>
<dbReference type="FunCoup" id="Q01GD0">
    <property type="interactions" value="788"/>
</dbReference>
<name>Q01GD0_OSTTA</name>
<comment type="similarity">
    <text evidence="3">Belongs to the class I fructose-bisphosphate aldolase family.</text>
</comment>
<evidence type="ECO:0000256" key="1">
    <source>
        <dbReference type="ARBA" id="ARBA00000441"/>
    </source>
</evidence>
<gene>
    <name evidence="7" type="ORF">OT_ostta01g03040</name>
</gene>
<dbReference type="Proteomes" id="UP000009170">
    <property type="component" value="Unassembled WGS sequence"/>
</dbReference>
<dbReference type="FunFam" id="3.20.20.70:FF:000140">
    <property type="entry name" value="Fructose-bisphosphate aldolase"/>
    <property type="match status" value="1"/>
</dbReference>
<reference evidence="7 8" key="2">
    <citation type="journal article" date="2014" name="BMC Genomics">
        <title>An improved genome of the model marine alga Ostreococcus tauri unfolds by assessing Illumina de novo assemblies.</title>
        <authorList>
            <person name="Blanc-Mathieu R."/>
            <person name="Verhelst B."/>
            <person name="Derelle E."/>
            <person name="Rombauts S."/>
            <person name="Bouget F.Y."/>
            <person name="Carre I."/>
            <person name="Chateau A."/>
            <person name="Eyre-Walker A."/>
            <person name="Grimsley N."/>
            <person name="Moreau H."/>
            <person name="Piegu B."/>
            <person name="Rivals E."/>
            <person name="Schackwitz W."/>
            <person name="Van de Peer Y."/>
            <person name="Piganeau G."/>
        </authorList>
    </citation>
    <scope>NUCLEOTIDE SEQUENCE [LARGE SCALE GENOMIC DNA]</scope>
    <source>
        <strain evidence="8">OTTH 0595 / CCAP 157/2 / RCC745</strain>
    </source>
</reference>
<evidence type="ECO:0000313" key="7">
    <source>
        <dbReference type="EMBL" id="CAL50214.1"/>
    </source>
</evidence>
<organism evidence="7 8">
    <name type="scientific">Ostreococcus tauri</name>
    <name type="common">Marine green alga</name>
    <dbReference type="NCBI Taxonomy" id="70448"/>
    <lineage>
        <taxon>Eukaryota</taxon>
        <taxon>Viridiplantae</taxon>
        <taxon>Chlorophyta</taxon>
        <taxon>Mamiellophyceae</taxon>
        <taxon>Mamiellales</taxon>
        <taxon>Bathycoccaceae</taxon>
        <taxon>Ostreococcus</taxon>
    </lineage>
</organism>
<evidence type="ECO:0000313" key="8">
    <source>
        <dbReference type="Proteomes" id="UP000009170"/>
    </source>
</evidence>
<dbReference type="GO" id="GO:0006096">
    <property type="term" value="P:glycolytic process"/>
    <property type="evidence" value="ECO:0007669"/>
    <property type="project" value="UniProtKB-UniPathway"/>
</dbReference>
<sequence>MLAQTSFTGVKVTAKATSTRRSARTVAVRANKYADELLETAQNMTKPGKGILAMDESNPTCGGRLEALGIENTEENRRRYRELLITTKGLGEYVGGAILFEETLYQSCKDGTTFVDALRAQGIYPGIKVDKGLRPLANSNGESWCQGLDGLAERAAEYYKQGARFCKWRTVVSIPAGPSKMAVTDAAYGLARYAAICQNAGLVPIVEPEILLDGDHDIDRNFEVASMVWAETFKYLADNGVMFDRMLLKPSMVAPGADCPKKSNAKEVAAYTLKMLNDRVPPSTAGIMFLSGGLSELDSTMYLNAMNQQPNPWHVSFSYARALQNTVLKTYATGPEDPAVIAKAQEILLTRARENSEAQRGVFDVTKSSTDGASQYVSGYVY</sequence>
<keyword evidence="8" id="KW-1185">Reference proteome</keyword>
<accession>Q01GD0</accession>
<dbReference type="OMA" id="EVASMVW"/>
<dbReference type="STRING" id="70448.Q01GD0"/>
<evidence type="ECO:0000256" key="2">
    <source>
        <dbReference type="ARBA" id="ARBA00004714"/>
    </source>
</evidence>
<dbReference type="RefSeq" id="XP_003074363.1">
    <property type="nucleotide sequence ID" value="XM_003074316.1"/>
</dbReference>
<dbReference type="NCBIfam" id="NF033379">
    <property type="entry name" value="FrucBisAld_I"/>
    <property type="match status" value="1"/>
</dbReference>
<comment type="caution">
    <text evidence="7">The sequence shown here is derived from an EMBL/GenBank/DDBJ whole genome shotgun (WGS) entry which is preliminary data.</text>
</comment>
<comment type="catalytic activity">
    <reaction evidence="1">
        <text>beta-D-fructose 1,6-bisphosphate = D-glyceraldehyde 3-phosphate + dihydroxyacetone phosphate</text>
        <dbReference type="Rhea" id="RHEA:14729"/>
        <dbReference type="ChEBI" id="CHEBI:32966"/>
        <dbReference type="ChEBI" id="CHEBI:57642"/>
        <dbReference type="ChEBI" id="CHEBI:59776"/>
        <dbReference type="EC" id="4.1.2.13"/>
    </reaction>
</comment>
<evidence type="ECO:0000256" key="5">
    <source>
        <dbReference type="ARBA" id="ARBA00023152"/>
    </source>
</evidence>
<evidence type="ECO:0000256" key="4">
    <source>
        <dbReference type="ARBA" id="ARBA00013068"/>
    </source>
</evidence>
<dbReference type="PANTHER" id="PTHR11627">
    <property type="entry name" value="FRUCTOSE-BISPHOSPHATE ALDOLASE"/>
    <property type="match status" value="1"/>
</dbReference>
<dbReference type="OrthoDB" id="36455at2759"/>
<dbReference type="InterPro" id="IPR013785">
    <property type="entry name" value="Aldolase_TIM"/>
</dbReference>
<keyword evidence="6" id="KW-0456">Lyase</keyword>
<dbReference type="Gene3D" id="3.20.20.70">
    <property type="entry name" value="Aldolase class I"/>
    <property type="match status" value="1"/>
</dbReference>
<keyword evidence="5" id="KW-0324">Glycolysis</keyword>
<comment type="pathway">
    <text evidence="2">Carbohydrate degradation; glycolysis; D-glyceraldehyde 3-phosphate and glycerone phosphate from D-glucose: step 4/4.</text>
</comment>
<proteinExistence type="inferred from homology"/>
<dbReference type="EC" id="4.1.2.13" evidence="4"/>
<dbReference type="CDD" id="cd00948">
    <property type="entry name" value="FBP_aldolase_I_a"/>
    <property type="match status" value="1"/>
</dbReference>
<reference evidence="8" key="1">
    <citation type="journal article" date="2006" name="Proc. Natl. Acad. Sci. U.S.A.">
        <title>Genome analysis of the smallest free-living eukaryote Ostreococcus tauri unveils many unique features.</title>
        <authorList>
            <person name="Derelle E."/>
            <person name="Ferraz C."/>
            <person name="Rombauts S."/>
            <person name="Rouze P."/>
            <person name="Worden A.Z."/>
            <person name="Robbens S."/>
            <person name="Partensky F."/>
            <person name="Degroeve S."/>
            <person name="Echeynie S."/>
            <person name="Cooke R."/>
            <person name="Saeys Y."/>
            <person name="Wuyts J."/>
            <person name="Jabbari K."/>
            <person name="Bowler C."/>
            <person name="Panaud O."/>
            <person name="Piegu B."/>
            <person name="Ball S.G."/>
            <person name="Ral J.-P."/>
            <person name="Bouget F.-Y."/>
            <person name="Piganeau G."/>
            <person name="De Baets B."/>
            <person name="Picard A."/>
            <person name="Delseny M."/>
            <person name="Demaille J."/>
            <person name="Van de Peer Y."/>
            <person name="Moreau H."/>
        </authorList>
    </citation>
    <scope>NUCLEOTIDE SEQUENCE [LARGE SCALE GENOMIC DNA]</scope>
    <source>
        <strain evidence="8">OTTH 0595 / CCAP 157/2 / RCC745</strain>
    </source>
</reference>
<dbReference type="SUPFAM" id="SSF51569">
    <property type="entry name" value="Aldolase"/>
    <property type="match status" value="1"/>
</dbReference>
<dbReference type="KEGG" id="ota:OT_ostta01g03040"/>
<protein>
    <recommendedName>
        <fullName evidence="4">fructose-bisphosphate aldolase</fullName>
        <ecNumber evidence="4">4.1.2.13</ecNumber>
    </recommendedName>
</protein>
<dbReference type="AlphaFoldDB" id="Q01GD0"/>
<evidence type="ECO:0000256" key="6">
    <source>
        <dbReference type="ARBA" id="ARBA00023239"/>
    </source>
</evidence>
<dbReference type="Pfam" id="PF00274">
    <property type="entry name" value="Glycolytic"/>
    <property type="match status" value="1"/>
</dbReference>
<dbReference type="EMBL" id="CAID01000001">
    <property type="protein sequence ID" value="CAL50214.1"/>
    <property type="molecule type" value="Genomic_DNA"/>
</dbReference>
<dbReference type="GeneID" id="9834832"/>
<dbReference type="InterPro" id="IPR000741">
    <property type="entry name" value="FBA_I"/>
</dbReference>
<dbReference type="InParanoid" id="Q01GD0"/>